<gene>
    <name evidence="3" type="ORF">IFJ97_01390</name>
</gene>
<evidence type="ECO:0000313" key="3">
    <source>
        <dbReference type="EMBL" id="MBD3869996.1"/>
    </source>
</evidence>
<name>A0A8J6XZP9_9BACT</name>
<evidence type="ECO:0000256" key="1">
    <source>
        <dbReference type="SAM" id="MobiDB-lite"/>
    </source>
</evidence>
<feature type="signal peptide" evidence="2">
    <location>
        <begin position="1"/>
        <end position="29"/>
    </location>
</feature>
<dbReference type="EMBL" id="JACXWA010000018">
    <property type="protein sequence ID" value="MBD3869996.1"/>
    <property type="molecule type" value="Genomic_DNA"/>
</dbReference>
<evidence type="ECO:0008006" key="5">
    <source>
        <dbReference type="Google" id="ProtNLM"/>
    </source>
</evidence>
<sequence length="288" mass="32010">MVIRRVLRRFSLGALCIAVLLLSPAGTMAQDPETSEPTKEPTPESTAASDNGTENRFDIGIQRVDSPVGDFVTTLLGYTRAFRGNMSFSASVTLNYADAFRSTDQGYTKERHFGLGDTILIYSYVPGQKVTAQPWVPKSAGFSVLLIVPTGKAADLLGGDQWVFSPQAGWVVSFAEHFTLLPALRYTTSFAEGNLAKPVEELSAEFIVVWAHDSGWWIDYTGDIVRDFRRDDWRYDDTFSVGKMFGSRFGLSVAYGVLDRVDPTSIRDDNQWMLFFHYVMPNRGGKGP</sequence>
<comment type="caution">
    <text evidence="3">The sequence shown here is derived from an EMBL/GenBank/DDBJ whole genome shotgun (WGS) entry which is preliminary data.</text>
</comment>
<accession>A0A8J6XZP9</accession>
<protein>
    <recommendedName>
        <fullName evidence="5">Transporter</fullName>
    </recommendedName>
</protein>
<organism evidence="3 4">
    <name type="scientific">Candidatus Sulfomarinibacter kjeldsenii</name>
    <dbReference type="NCBI Taxonomy" id="2885994"/>
    <lineage>
        <taxon>Bacteria</taxon>
        <taxon>Pseudomonadati</taxon>
        <taxon>Acidobacteriota</taxon>
        <taxon>Thermoanaerobaculia</taxon>
        <taxon>Thermoanaerobaculales</taxon>
        <taxon>Candidatus Sulfomarinibacteraceae</taxon>
        <taxon>Candidatus Sulfomarinibacter</taxon>
    </lineage>
</organism>
<reference evidence="3 4" key="1">
    <citation type="submission" date="2020-08" db="EMBL/GenBank/DDBJ databases">
        <title>Acidobacteriota in marine sediments use diverse sulfur dissimilation pathways.</title>
        <authorList>
            <person name="Wasmund K."/>
        </authorList>
    </citation>
    <scope>NUCLEOTIDE SEQUENCE [LARGE SCALE GENOMIC DNA]</scope>
    <source>
        <strain evidence="3">MAG AM3-A</strain>
    </source>
</reference>
<dbReference type="Proteomes" id="UP000598633">
    <property type="component" value="Unassembled WGS sequence"/>
</dbReference>
<dbReference type="AlphaFoldDB" id="A0A8J6XZP9"/>
<feature type="region of interest" description="Disordered" evidence="1">
    <location>
        <begin position="28"/>
        <end position="53"/>
    </location>
</feature>
<proteinExistence type="predicted"/>
<keyword evidence="2" id="KW-0732">Signal</keyword>
<feature type="chain" id="PRO_5035232626" description="Transporter" evidence="2">
    <location>
        <begin position="30"/>
        <end position="288"/>
    </location>
</feature>
<evidence type="ECO:0000256" key="2">
    <source>
        <dbReference type="SAM" id="SignalP"/>
    </source>
</evidence>
<evidence type="ECO:0000313" key="4">
    <source>
        <dbReference type="Proteomes" id="UP000598633"/>
    </source>
</evidence>